<dbReference type="RefSeq" id="XP_001729098.1">
    <property type="nucleotide sequence ID" value="XM_001729046.1"/>
</dbReference>
<dbReference type="AlphaFoldDB" id="A8Q9X5"/>
<evidence type="ECO:0000313" key="4">
    <source>
        <dbReference type="EMBL" id="EDP41884.1"/>
    </source>
</evidence>
<organism evidence="4 5">
    <name type="scientific">Malassezia globosa (strain ATCC MYA-4612 / CBS 7966)</name>
    <name type="common">Dandruff-associated fungus</name>
    <dbReference type="NCBI Taxonomy" id="425265"/>
    <lineage>
        <taxon>Eukaryota</taxon>
        <taxon>Fungi</taxon>
        <taxon>Dikarya</taxon>
        <taxon>Basidiomycota</taxon>
        <taxon>Ustilaginomycotina</taxon>
        <taxon>Malasseziomycetes</taxon>
        <taxon>Malasseziales</taxon>
        <taxon>Malasseziaceae</taxon>
        <taxon>Malassezia</taxon>
    </lineage>
</organism>
<evidence type="ECO:0000256" key="1">
    <source>
        <dbReference type="ARBA" id="ARBA00007447"/>
    </source>
</evidence>
<keyword evidence="2" id="KW-0732">Signal</keyword>
<protein>
    <submittedName>
        <fullName evidence="4">Hypothetical aspartyl protease</fullName>
    </submittedName>
</protein>
<comment type="similarity">
    <text evidence="1">Belongs to the peptidase A1 family.</text>
</comment>
<feature type="domain" description="Peptidase A1" evidence="3">
    <location>
        <begin position="56"/>
        <end position="342"/>
    </location>
</feature>
<dbReference type="InterPro" id="IPR001461">
    <property type="entry name" value="Aspartic_peptidase_A1"/>
</dbReference>
<reference evidence="4 5" key="1">
    <citation type="journal article" date="2007" name="Proc. Natl. Acad. Sci. U.S.A.">
        <title>Dandruff-associated Malassezia genomes reveal convergent and divergent virulence traits shared with plant and human fungal pathogens.</title>
        <authorList>
            <person name="Xu J."/>
            <person name="Saunders C.W."/>
            <person name="Hu P."/>
            <person name="Grant R.A."/>
            <person name="Boekhout T."/>
            <person name="Kuramae E.E."/>
            <person name="Kronstad J.W."/>
            <person name="Deangelis Y.M."/>
            <person name="Reeder N.L."/>
            <person name="Johnstone K.R."/>
            <person name="Leland M."/>
            <person name="Fieno A.M."/>
            <person name="Begley W.M."/>
            <person name="Sun Y."/>
            <person name="Lacey M.P."/>
            <person name="Chaudhary T."/>
            <person name="Keough T."/>
            <person name="Chu L."/>
            <person name="Sears R."/>
            <person name="Yuan B."/>
            <person name="Dawson T.L.Jr."/>
        </authorList>
    </citation>
    <scope>NUCLEOTIDE SEQUENCE [LARGE SCALE GENOMIC DNA]</scope>
    <source>
        <strain evidence="5">ATCC MYA-4612 / CBS 7966</strain>
    </source>
</reference>
<keyword evidence="4" id="KW-0378">Hydrolase</keyword>
<evidence type="ECO:0000259" key="3">
    <source>
        <dbReference type="PROSITE" id="PS51767"/>
    </source>
</evidence>
<dbReference type="SUPFAM" id="SSF50630">
    <property type="entry name" value="Acid proteases"/>
    <property type="match status" value="1"/>
</dbReference>
<keyword evidence="5" id="KW-1185">Reference proteome</keyword>
<dbReference type="InterPro" id="IPR034164">
    <property type="entry name" value="Pepsin-like_dom"/>
</dbReference>
<feature type="signal peptide" evidence="2">
    <location>
        <begin position="1"/>
        <end position="20"/>
    </location>
</feature>
<accession>A8Q9X5</accession>
<dbReference type="VEuPathDB" id="FungiDB:MGL_3565"/>
<gene>
    <name evidence="4" type="ORF">MGL_3565</name>
</gene>
<dbReference type="InterPro" id="IPR033121">
    <property type="entry name" value="PEPTIDASE_A1"/>
</dbReference>
<dbReference type="OrthoDB" id="771136at2759"/>
<dbReference type="PRINTS" id="PR00792">
    <property type="entry name" value="PEPSIN"/>
</dbReference>
<name>A8Q9X5_MALGO</name>
<dbReference type="Proteomes" id="UP000008837">
    <property type="component" value="Unassembled WGS sequence"/>
</dbReference>
<proteinExistence type="inferred from homology"/>
<dbReference type="InterPro" id="IPR021109">
    <property type="entry name" value="Peptidase_aspartic_dom_sf"/>
</dbReference>
<dbReference type="EMBL" id="AAYY01000014">
    <property type="protein sequence ID" value="EDP41884.1"/>
    <property type="molecule type" value="Genomic_DNA"/>
</dbReference>
<dbReference type="GO" id="GO:0006508">
    <property type="term" value="P:proteolysis"/>
    <property type="evidence" value="ECO:0007669"/>
    <property type="project" value="UniProtKB-KW"/>
</dbReference>
<dbReference type="PROSITE" id="PS51767">
    <property type="entry name" value="PEPTIDASE_A1"/>
    <property type="match status" value="1"/>
</dbReference>
<dbReference type="Pfam" id="PF00026">
    <property type="entry name" value="Asp"/>
    <property type="match status" value="1"/>
</dbReference>
<dbReference type="GeneID" id="5853405"/>
<dbReference type="KEGG" id="mgl:MGL_3565"/>
<keyword evidence="4" id="KW-0645">Protease</keyword>
<dbReference type="InParanoid" id="A8Q9X5"/>
<dbReference type="Gene3D" id="2.40.70.10">
    <property type="entry name" value="Acid Proteases"/>
    <property type="match status" value="2"/>
</dbReference>
<dbReference type="CDD" id="cd05471">
    <property type="entry name" value="pepsin_like"/>
    <property type="match status" value="1"/>
</dbReference>
<sequence>MQFRAQFLLLASALLTSAFATSDGISLKLQRHLQNATVAKRSTEVTADIQHPSFYWTTEFEFGTPGQKANLLIDTGSMAILLHGSKYDPAKSSSKVDLKFEREARYTSGSFTSHIYKDIVKIGDAVVKNPAFGRIVRGDLKFASGVDGIFGVGLADDVFGTGPSFTKAAKDQHVFDKNVWQLTLRGNGPSTLNIGKIDETEFEGQLGYTGITPGRVGWHTHIDVNGKRVSATLDSGGAYYIWGNRDEVRAIVNRLGKQHQYRGQDDRETWFKCDDLPKITFKVAGKEITLSERLMTREHDNEGWCKLPIIQVNGARDWNFADPFFQSTSLVFDIDNQRIGIALQK</sequence>
<dbReference type="PANTHER" id="PTHR47966:SF51">
    <property type="entry name" value="BETA-SITE APP-CLEAVING ENZYME, ISOFORM A-RELATED"/>
    <property type="match status" value="1"/>
</dbReference>
<evidence type="ECO:0000256" key="2">
    <source>
        <dbReference type="SAM" id="SignalP"/>
    </source>
</evidence>
<dbReference type="PANTHER" id="PTHR47966">
    <property type="entry name" value="BETA-SITE APP-CLEAVING ENZYME, ISOFORM A-RELATED"/>
    <property type="match status" value="1"/>
</dbReference>
<dbReference type="GO" id="GO:0004190">
    <property type="term" value="F:aspartic-type endopeptidase activity"/>
    <property type="evidence" value="ECO:0007669"/>
    <property type="project" value="InterPro"/>
</dbReference>
<feature type="chain" id="PRO_5002725527" evidence="2">
    <location>
        <begin position="21"/>
        <end position="345"/>
    </location>
</feature>
<comment type="caution">
    <text evidence="4">The sequence shown here is derived from an EMBL/GenBank/DDBJ whole genome shotgun (WGS) entry which is preliminary data.</text>
</comment>
<evidence type="ECO:0000313" key="5">
    <source>
        <dbReference type="Proteomes" id="UP000008837"/>
    </source>
</evidence>